<sequence>MEIFPLEGPGWGVRALQHIHAGDFLMEYVGEIIATHSSEMEDREKWYGKMGWSYCYDAERDEESQHLEKTIDATHLGNASRLVNHSCSPNVQVVHVCQGQIERSLLLLFQATRDIEPNEEITISYQTGEMFEGKEREGGGLKDMFDADPDDPALIKCCCGARNCRKVVLSHDYQLDEMHGASIDAFEAHKQGGKSMPLASSCDSKYRAIPRCSSRQGRKEAGSEHRRDSRQQVGRAVRGFASVQQEGRDAEGRDTASGIQPSMGNKRQRIKEAQDMSAVEPVSSRASEGNRPEEEEGSREPLRILESVSLGRDATVSQPSAGGKQQQIKEAHAMGAVRPQSRDPGVTAAGSRFSVGCRQQEVVECMDLSHNSTESSSPKRGERGGEPAPGHLLHQQEVIEILDDDEDSPGAAMPVTIDLTHDDDD</sequence>
<name>A0ABQ7GEA9_DUNSA</name>
<dbReference type="InterPro" id="IPR050973">
    <property type="entry name" value="H3K9_Histone-Lys_N-MTase"/>
</dbReference>
<dbReference type="Gene3D" id="2.170.270.10">
    <property type="entry name" value="SET domain"/>
    <property type="match status" value="1"/>
</dbReference>
<dbReference type="SMART" id="SM00317">
    <property type="entry name" value="SET"/>
    <property type="match status" value="1"/>
</dbReference>
<dbReference type="EMBL" id="MU069839">
    <property type="protein sequence ID" value="KAF5832946.1"/>
    <property type="molecule type" value="Genomic_DNA"/>
</dbReference>
<protein>
    <recommendedName>
        <fullName evidence="9">SET domain-containing protein</fullName>
    </recommendedName>
</protein>
<evidence type="ECO:0000256" key="3">
    <source>
        <dbReference type="ARBA" id="ARBA00022603"/>
    </source>
</evidence>
<feature type="compositionally biased region" description="Basic and acidic residues" evidence="8">
    <location>
        <begin position="288"/>
        <end position="303"/>
    </location>
</feature>
<dbReference type="Proteomes" id="UP000815325">
    <property type="component" value="Unassembled WGS sequence"/>
</dbReference>
<keyword evidence="5" id="KW-0949">S-adenosyl-L-methionine</keyword>
<dbReference type="Pfam" id="PF00856">
    <property type="entry name" value="SET"/>
    <property type="match status" value="1"/>
</dbReference>
<dbReference type="InterPro" id="IPR046341">
    <property type="entry name" value="SET_dom_sf"/>
</dbReference>
<keyword evidence="2" id="KW-0158">Chromosome</keyword>
<keyword evidence="6" id="KW-0479">Metal-binding</keyword>
<evidence type="ECO:0000256" key="5">
    <source>
        <dbReference type="ARBA" id="ARBA00022691"/>
    </source>
</evidence>
<evidence type="ECO:0000256" key="7">
    <source>
        <dbReference type="ARBA" id="ARBA00022833"/>
    </source>
</evidence>
<reference evidence="10" key="1">
    <citation type="submission" date="2017-08" db="EMBL/GenBank/DDBJ databases">
        <authorList>
            <person name="Polle J.E."/>
            <person name="Barry K."/>
            <person name="Cushman J."/>
            <person name="Schmutz J."/>
            <person name="Tran D."/>
            <person name="Hathwaick L.T."/>
            <person name="Yim W.C."/>
            <person name="Jenkins J."/>
            <person name="Mckie-Krisberg Z.M."/>
            <person name="Prochnik S."/>
            <person name="Lindquist E."/>
            <person name="Dockter R.B."/>
            <person name="Adam C."/>
            <person name="Molina H."/>
            <person name="Bunkerborg J."/>
            <person name="Jin E."/>
            <person name="Buchheim M."/>
            <person name="Magnuson J."/>
        </authorList>
    </citation>
    <scope>NUCLEOTIDE SEQUENCE</scope>
    <source>
        <strain evidence="10">CCAP 19/18</strain>
    </source>
</reference>
<evidence type="ECO:0000256" key="8">
    <source>
        <dbReference type="SAM" id="MobiDB-lite"/>
    </source>
</evidence>
<feature type="region of interest" description="Disordered" evidence="8">
    <location>
        <begin position="209"/>
        <end position="352"/>
    </location>
</feature>
<feature type="compositionally biased region" description="Basic and acidic residues" evidence="8">
    <location>
        <begin position="217"/>
        <end position="230"/>
    </location>
</feature>
<dbReference type="InterPro" id="IPR001214">
    <property type="entry name" value="SET_dom"/>
</dbReference>
<comment type="caution">
    <text evidence="10">The sequence shown here is derived from an EMBL/GenBank/DDBJ whole genome shotgun (WGS) entry which is preliminary data.</text>
</comment>
<evidence type="ECO:0000313" key="11">
    <source>
        <dbReference type="Proteomes" id="UP000815325"/>
    </source>
</evidence>
<dbReference type="PROSITE" id="PS50280">
    <property type="entry name" value="SET"/>
    <property type="match status" value="1"/>
</dbReference>
<keyword evidence="4" id="KW-0808">Transferase</keyword>
<dbReference type="SUPFAM" id="SSF82199">
    <property type="entry name" value="SET domain"/>
    <property type="match status" value="1"/>
</dbReference>
<dbReference type="PANTHER" id="PTHR46223">
    <property type="entry name" value="HISTONE-LYSINE N-METHYLTRANSFERASE SUV39H"/>
    <property type="match status" value="1"/>
</dbReference>
<comment type="subcellular location">
    <subcellularLocation>
        <location evidence="1">Chromosome</location>
    </subcellularLocation>
</comment>
<keyword evidence="3" id="KW-0489">Methyltransferase</keyword>
<dbReference type="PANTHER" id="PTHR46223:SF3">
    <property type="entry name" value="HISTONE-LYSINE N-METHYLTRANSFERASE SET-23"/>
    <property type="match status" value="1"/>
</dbReference>
<feature type="region of interest" description="Disordered" evidence="8">
    <location>
        <begin position="367"/>
        <end position="425"/>
    </location>
</feature>
<evidence type="ECO:0000256" key="6">
    <source>
        <dbReference type="ARBA" id="ARBA00022723"/>
    </source>
</evidence>
<proteinExistence type="predicted"/>
<organism evidence="10 11">
    <name type="scientific">Dunaliella salina</name>
    <name type="common">Green alga</name>
    <name type="synonym">Protococcus salinus</name>
    <dbReference type="NCBI Taxonomy" id="3046"/>
    <lineage>
        <taxon>Eukaryota</taxon>
        <taxon>Viridiplantae</taxon>
        <taxon>Chlorophyta</taxon>
        <taxon>core chlorophytes</taxon>
        <taxon>Chlorophyceae</taxon>
        <taxon>CS clade</taxon>
        <taxon>Chlamydomonadales</taxon>
        <taxon>Dunaliellaceae</taxon>
        <taxon>Dunaliella</taxon>
    </lineage>
</organism>
<keyword evidence="11" id="KW-1185">Reference proteome</keyword>
<feature type="compositionally biased region" description="Polar residues" evidence="8">
    <location>
        <begin position="315"/>
        <end position="326"/>
    </location>
</feature>
<keyword evidence="7" id="KW-0862">Zinc</keyword>
<feature type="domain" description="SET" evidence="9">
    <location>
        <begin position="1"/>
        <end position="126"/>
    </location>
</feature>
<evidence type="ECO:0000256" key="4">
    <source>
        <dbReference type="ARBA" id="ARBA00022679"/>
    </source>
</evidence>
<evidence type="ECO:0000259" key="9">
    <source>
        <dbReference type="PROSITE" id="PS50280"/>
    </source>
</evidence>
<accession>A0ABQ7GEA9</accession>
<evidence type="ECO:0000256" key="2">
    <source>
        <dbReference type="ARBA" id="ARBA00022454"/>
    </source>
</evidence>
<evidence type="ECO:0000313" key="10">
    <source>
        <dbReference type="EMBL" id="KAF5832946.1"/>
    </source>
</evidence>
<evidence type="ECO:0000256" key="1">
    <source>
        <dbReference type="ARBA" id="ARBA00004286"/>
    </source>
</evidence>
<gene>
    <name evidence="10" type="ORF">DUNSADRAFT_10992</name>
</gene>